<gene>
    <name evidence="1" type="ORF">HP1_011</name>
</gene>
<reference evidence="1 2" key="1">
    <citation type="journal article" date="2019" name="ISME J.">
        <title>Genome analyses of uncultured TG2/ZB3 bacteria in 'Margulisbacteria' specifically attached to ectosymbiotic spirochetes of protists in the termite gut.</title>
        <authorList>
            <person name="Utami Y.D."/>
            <person name="Kuwahara H."/>
            <person name="Igai K."/>
            <person name="Murakami T."/>
            <person name="Sugaya K."/>
            <person name="Morikawa T."/>
            <person name="Nagura Y."/>
            <person name="Yuki M."/>
            <person name="Deevong P."/>
            <person name="Inoue T."/>
            <person name="Kihara K."/>
            <person name="Lo N."/>
            <person name="Yamada A."/>
            <person name="Ohkuma M."/>
            <person name="Hongoh Y."/>
        </authorList>
    </citation>
    <scope>NUCLEOTIDE SEQUENCE [LARGE SCALE GENOMIC DNA]</scope>
    <source>
        <strain evidence="1">HsPyr-01</strain>
    </source>
</reference>
<name>A0A388T7F7_9BACT</name>
<keyword evidence="2" id="KW-1185">Reference proteome</keyword>
<comment type="caution">
    <text evidence="1">The sequence shown here is derived from an EMBL/GenBank/DDBJ whole genome shotgun (WGS) entry which is preliminary data.</text>
</comment>
<sequence>MNKIKEQAIKLIKMTPDADVDSLEDVLKEIYFKMQVDRGVAEIDAGLGISNEKAKKQLKKWLKD</sequence>
<evidence type="ECO:0000313" key="1">
    <source>
        <dbReference type="EMBL" id="GBR72253.1"/>
    </source>
</evidence>
<dbReference type="EMBL" id="BGZM01000001">
    <property type="protein sequence ID" value="GBR72253.1"/>
    <property type="molecule type" value="Genomic_DNA"/>
</dbReference>
<protein>
    <submittedName>
        <fullName evidence="1">Uncharacterized protein</fullName>
    </submittedName>
</protein>
<organism evidence="1 2">
    <name type="scientific">Candidatus Termititenax spirochaetophilus</name>
    <dbReference type="NCBI Taxonomy" id="2218522"/>
    <lineage>
        <taxon>Bacteria</taxon>
        <taxon>Bacillati</taxon>
        <taxon>Candidatus Margulisiibacteriota</taxon>
        <taxon>Candidatus Termititenacia</taxon>
        <taxon>Candidatus Termititenacales</taxon>
        <taxon>Candidatus Termititenacaceae</taxon>
        <taxon>Candidatus Termititenax</taxon>
    </lineage>
</organism>
<proteinExistence type="predicted"/>
<dbReference type="AlphaFoldDB" id="A0A388T7F7"/>
<dbReference type="Proteomes" id="UP000276170">
    <property type="component" value="Unassembled WGS sequence"/>
</dbReference>
<accession>A0A388T7F7</accession>
<evidence type="ECO:0000313" key="2">
    <source>
        <dbReference type="Proteomes" id="UP000276170"/>
    </source>
</evidence>